<dbReference type="EMBL" id="FO082060">
    <property type="protein sequence ID" value="CCE22443.1"/>
    <property type="molecule type" value="Genomic_DNA"/>
</dbReference>
<dbReference type="Proteomes" id="UP000008315">
    <property type="component" value="Chromosome"/>
</dbReference>
<dbReference type="InterPro" id="IPR010809">
    <property type="entry name" value="FliD_C"/>
</dbReference>
<dbReference type="Pfam" id="PF02465">
    <property type="entry name" value="FliD_N"/>
    <property type="match status" value="1"/>
</dbReference>
<dbReference type="GO" id="GO:0005576">
    <property type="term" value="C:extracellular region"/>
    <property type="evidence" value="ECO:0007669"/>
    <property type="project" value="UniProtKB-SubCell"/>
</dbReference>
<dbReference type="PANTHER" id="PTHR30288">
    <property type="entry name" value="FLAGELLAR CAP/ASSEMBLY PROTEIN FLID"/>
    <property type="match status" value="1"/>
</dbReference>
<evidence type="ECO:0000313" key="9">
    <source>
        <dbReference type="Proteomes" id="UP000008315"/>
    </source>
</evidence>
<keyword evidence="8" id="KW-0966">Cell projection</keyword>
<dbReference type="GO" id="GO:0009424">
    <property type="term" value="C:bacterial-type flagellum hook"/>
    <property type="evidence" value="ECO:0007669"/>
    <property type="project" value="UniProtKB-UniRule"/>
</dbReference>
<organism evidence="8 9">
    <name type="scientific">Methylotuvimicrobium alcaliphilum (strain DSM 19304 / NCIMB 14124 / VKM B-2133 / 20Z)</name>
    <name type="common">Methylomicrobium alcaliphilum</name>
    <dbReference type="NCBI Taxonomy" id="1091494"/>
    <lineage>
        <taxon>Bacteria</taxon>
        <taxon>Pseudomonadati</taxon>
        <taxon>Pseudomonadota</taxon>
        <taxon>Gammaproteobacteria</taxon>
        <taxon>Methylococcales</taxon>
        <taxon>Methylococcaceae</taxon>
        <taxon>Methylotuvimicrobium</taxon>
    </lineage>
</organism>
<reference evidence="9" key="1">
    <citation type="journal article" date="2012" name="J. Bacteriol.">
        <title>Genome sequence of the haloalkaliphilic methanotrophic bacterium Methylomicrobium alcaliphilum 20Z.</title>
        <authorList>
            <person name="Vuilleumier S."/>
            <person name="Khmelenina V.N."/>
            <person name="Bringel F."/>
            <person name="Reshetnikov A.S."/>
            <person name="Lajus A."/>
            <person name="Mangenot S."/>
            <person name="Rouy Z."/>
            <person name="Op den Camp H.J."/>
            <person name="Jetten M.S."/>
            <person name="Dispirito A.A."/>
            <person name="Dunfield P."/>
            <person name="Klotz M.G."/>
            <person name="Semrau J.D."/>
            <person name="Stein L.Y."/>
            <person name="Barbe V."/>
            <person name="Medigue C."/>
            <person name="Trotsenko Y.A."/>
            <person name="Kalyuzhnaya M.G."/>
        </authorList>
    </citation>
    <scope>NUCLEOTIDE SEQUENCE [LARGE SCALE GENOMIC DNA]</scope>
    <source>
        <strain evidence="9">DSM 19304 / NCIMB 14124 / VKM B-2133 / 20Z</strain>
    </source>
</reference>
<evidence type="ECO:0000256" key="2">
    <source>
        <dbReference type="ARBA" id="ARBA00011255"/>
    </source>
</evidence>
<keyword evidence="8" id="KW-0282">Flagellum</keyword>
<feature type="domain" description="Flagellar hook-associated protein 2 C-terminal" evidence="7">
    <location>
        <begin position="213"/>
        <end position="434"/>
    </location>
</feature>
<comment type="similarity">
    <text evidence="1 5">Belongs to the FliD family.</text>
</comment>
<comment type="function">
    <text evidence="5">Required for morphogenesis and for the elongation of the flagellar filament by facilitating polymerization of the flagellin monomers at the tip of growing filament. Forms a capping structure, which prevents flagellin subunits (transported through the central channel of the flagellum) from leaking out without polymerization at the distal end.</text>
</comment>
<evidence type="ECO:0000259" key="7">
    <source>
        <dbReference type="Pfam" id="PF07195"/>
    </source>
</evidence>
<feature type="domain" description="Flagellar hook-associated protein 2 N-terminal" evidence="6">
    <location>
        <begin position="11"/>
        <end position="108"/>
    </location>
</feature>
<keyword evidence="4 5" id="KW-0975">Bacterial flagellum</keyword>
<name>G4T1M1_META2</name>
<accession>G4T1M1</accession>
<protein>
    <recommendedName>
        <fullName evidence="5">Flagellar hook-associated protein 2</fullName>
        <shortName evidence="5">HAP2</shortName>
    </recommendedName>
    <alternativeName>
        <fullName evidence="5">Flagellar cap protein</fullName>
    </alternativeName>
</protein>
<keyword evidence="5" id="KW-0964">Secreted</keyword>
<gene>
    <name evidence="8" type="ordered locus">MEALZ_0748</name>
</gene>
<dbReference type="RefSeq" id="WP_014147247.1">
    <property type="nucleotide sequence ID" value="NC_016112.1"/>
</dbReference>
<dbReference type="Pfam" id="PF07195">
    <property type="entry name" value="FliD_C"/>
    <property type="match status" value="1"/>
</dbReference>
<dbReference type="KEGG" id="mah:MEALZ_0748"/>
<evidence type="ECO:0000256" key="1">
    <source>
        <dbReference type="ARBA" id="ARBA00009764"/>
    </source>
</evidence>
<evidence type="ECO:0000259" key="6">
    <source>
        <dbReference type="Pfam" id="PF02465"/>
    </source>
</evidence>
<evidence type="ECO:0000256" key="4">
    <source>
        <dbReference type="ARBA" id="ARBA00023143"/>
    </source>
</evidence>
<keyword evidence="9" id="KW-1185">Reference proteome</keyword>
<dbReference type="InterPro" id="IPR040026">
    <property type="entry name" value="FliD"/>
</dbReference>
<evidence type="ECO:0000313" key="8">
    <source>
        <dbReference type="EMBL" id="CCE22443.1"/>
    </source>
</evidence>
<dbReference type="InterPro" id="IPR003481">
    <property type="entry name" value="FliD_N"/>
</dbReference>
<dbReference type="PATRIC" id="fig|271065.3.peg.765"/>
<proteinExistence type="inferred from homology"/>
<evidence type="ECO:0000256" key="5">
    <source>
        <dbReference type="RuleBase" id="RU362066"/>
    </source>
</evidence>
<dbReference type="GO" id="GO:0007155">
    <property type="term" value="P:cell adhesion"/>
    <property type="evidence" value="ECO:0007669"/>
    <property type="project" value="InterPro"/>
</dbReference>
<dbReference type="HOGENOM" id="CLU_015182_5_0_6"/>
<dbReference type="Pfam" id="PF07196">
    <property type="entry name" value="Flagellin_IN"/>
    <property type="match status" value="1"/>
</dbReference>
<dbReference type="STRING" id="1091494.MEALZ_0748"/>
<sequence length="449" mass="46850">MAITSALGLGSGIDINGLVSQLVRAEGQPALNAINRQETSVKSRLSALGTLKSALSGFQAAANKLKDGGLFSKHQAATANDNIATAQASSLAVAGSYSLKVTQLATSHKLITGGVGYSGYDAEIGVGELTLSVGGAAFSVNIDDTNNTLGGIRDTINRAQDNTGVTASIISVDEGYKLVLTAKDTGSANAISMSSTDSGLADLADNMQQQRPALDAIIEVDGQVATRGQNSISDVIQGVTLDLKTADPDTVFDLDVSVDSKAITEAANDFVKAYNSLMSSVKNLGKFDAETQAAGALIGDSTLRMVQSQIRSEISRPVDSANGDLNSLALIGITIDRNGVMSLDNSKFSEILDGNLGAISDVFSSDQGIANRLSERLDQYLKTGGVLDSRTKSLSQQLKGFETRRENVQVRLDNLESALLKQFIAMDTAVGQFQATGSFVAQQLALLNS</sequence>
<comment type="subcellular location">
    <subcellularLocation>
        <location evidence="5">Secreted</location>
    </subcellularLocation>
    <subcellularLocation>
        <location evidence="5">Bacterial flagellum</location>
    </subcellularLocation>
</comment>
<dbReference type="GO" id="GO:0071973">
    <property type="term" value="P:bacterial-type flagellum-dependent cell motility"/>
    <property type="evidence" value="ECO:0007669"/>
    <property type="project" value="TreeGrafter"/>
</dbReference>
<dbReference type="AlphaFoldDB" id="G4T1M1"/>
<dbReference type="InterPro" id="IPR010810">
    <property type="entry name" value="Flagellin_hook_IN_motif"/>
</dbReference>
<comment type="subunit">
    <text evidence="2 5">Homopentamer.</text>
</comment>
<dbReference type="PANTHER" id="PTHR30288:SF0">
    <property type="entry name" value="FLAGELLAR HOOK-ASSOCIATED PROTEIN 2"/>
    <property type="match status" value="1"/>
</dbReference>
<dbReference type="GO" id="GO:0009421">
    <property type="term" value="C:bacterial-type flagellum filament cap"/>
    <property type="evidence" value="ECO:0007669"/>
    <property type="project" value="InterPro"/>
</dbReference>
<keyword evidence="8" id="KW-0969">Cilium</keyword>
<keyword evidence="3" id="KW-0175">Coiled coil</keyword>
<evidence type="ECO:0000256" key="3">
    <source>
        <dbReference type="ARBA" id="ARBA00023054"/>
    </source>
</evidence>